<accession>R1CGJ5</accession>
<evidence type="ECO:0000259" key="2">
    <source>
        <dbReference type="Pfam" id="PF01478"/>
    </source>
</evidence>
<dbReference type="RefSeq" id="WP_006308172.1">
    <property type="nucleotide sequence ID" value="NZ_ARZA01000058.1"/>
</dbReference>
<dbReference type="STRING" id="1304284.L21TH_0467"/>
<reference evidence="3 4" key="1">
    <citation type="journal article" date="2015" name="Geomicrobiol. J.">
        <title>Caldisalinibacter kiritimatiensis gen. nov., sp. nov., a moderately thermohalophilic thiosulfate-reducing bacterium from a hypersaline microbial mat.</title>
        <authorList>
            <person name="Ben Hania W."/>
            <person name="Joseph M."/>
            <person name="Fiebig A."/>
            <person name="Bunk B."/>
            <person name="Klenk H.-P."/>
            <person name="Fardeau M.-L."/>
            <person name="Spring S."/>
        </authorList>
    </citation>
    <scope>NUCLEOTIDE SEQUENCE [LARGE SCALE GENOMIC DNA]</scope>
    <source>
        <strain evidence="3 4">L21-TH-D2</strain>
    </source>
</reference>
<name>R1CGJ5_9FIRM</name>
<feature type="transmembrane region" description="Helical" evidence="1">
    <location>
        <begin position="87"/>
        <end position="106"/>
    </location>
</feature>
<sequence>MIKIILILVVGIAAYYDYKKRIVPDKLIFPSIFIGITIALINKEISKIVAAILLYFFLYLFLYRTRIIPGGDIKVLVFIFTLTDWEFLFKVVYSTMIFTIPLYIYYLIKQSKNGKKEIIPLVVPIFLACIYHVFKMEGASCIKVLFF</sequence>
<dbReference type="GO" id="GO:0016020">
    <property type="term" value="C:membrane"/>
    <property type="evidence" value="ECO:0007669"/>
    <property type="project" value="InterPro"/>
</dbReference>
<dbReference type="Gene3D" id="1.20.120.1220">
    <property type="match status" value="1"/>
</dbReference>
<organism evidence="3 4">
    <name type="scientific">Caldisalinibacter kiritimatiensis</name>
    <dbReference type="NCBI Taxonomy" id="1304284"/>
    <lineage>
        <taxon>Bacteria</taxon>
        <taxon>Bacillati</taxon>
        <taxon>Bacillota</taxon>
        <taxon>Tissierellia</taxon>
        <taxon>Tissierellales</taxon>
        <taxon>Thermohalobacteraceae</taxon>
        <taxon>Caldisalinibacter</taxon>
    </lineage>
</organism>
<protein>
    <recommendedName>
        <fullName evidence="2">Prepilin type IV endopeptidase peptidase domain-containing protein</fullName>
    </recommendedName>
</protein>
<dbReference type="InterPro" id="IPR000045">
    <property type="entry name" value="Prepilin_IV_endopep_pep"/>
</dbReference>
<dbReference type="MEROPS" id="A24.017"/>
<keyword evidence="1" id="KW-0472">Membrane</keyword>
<comment type="caution">
    <text evidence="3">The sequence shown here is derived from an EMBL/GenBank/DDBJ whole genome shotgun (WGS) entry which is preliminary data.</text>
</comment>
<dbReference type="OrthoDB" id="5508079at2"/>
<gene>
    <name evidence="3" type="ORF">L21TH_0467</name>
</gene>
<proteinExistence type="predicted"/>
<dbReference type="AlphaFoldDB" id="R1CGJ5"/>
<dbReference type="Pfam" id="PF01478">
    <property type="entry name" value="Peptidase_A24"/>
    <property type="match status" value="1"/>
</dbReference>
<dbReference type="EMBL" id="ARZA01000058">
    <property type="protein sequence ID" value="EOD01420.1"/>
    <property type="molecule type" value="Genomic_DNA"/>
</dbReference>
<feature type="domain" description="Prepilin type IV endopeptidase peptidase" evidence="2">
    <location>
        <begin position="4"/>
        <end position="102"/>
    </location>
</feature>
<keyword evidence="1" id="KW-0812">Transmembrane</keyword>
<dbReference type="Proteomes" id="UP000013378">
    <property type="component" value="Unassembled WGS sequence"/>
</dbReference>
<evidence type="ECO:0000313" key="4">
    <source>
        <dbReference type="Proteomes" id="UP000013378"/>
    </source>
</evidence>
<feature type="transmembrane region" description="Helical" evidence="1">
    <location>
        <begin position="118"/>
        <end position="134"/>
    </location>
</feature>
<evidence type="ECO:0000313" key="3">
    <source>
        <dbReference type="EMBL" id="EOD01420.1"/>
    </source>
</evidence>
<keyword evidence="1" id="KW-1133">Transmembrane helix</keyword>
<dbReference type="GO" id="GO:0004190">
    <property type="term" value="F:aspartic-type endopeptidase activity"/>
    <property type="evidence" value="ECO:0007669"/>
    <property type="project" value="InterPro"/>
</dbReference>
<feature type="transmembrane region" description="Helical" evidence="1">
    <location>
        <begin position="48"/>
        <end position="67"/>
    </location>
</feature>
<keyword evidence="4" id="KW-1185">Reference proteome</keyword>
<feature type="transmembrane region" description="Helical" evidence="1">
    <location>
        <begin position="23"/>
        <end position="41"/>
    </location>
</feature>
<evidence type="ECO:0000256" key="1">
    <source>
        <dbReference type="SAM" id="Phobius"/>
    </source>
</evidence>